<evidence type="ECO:0000313" key="2">
    <source>
        <dbReference type="EMBL" id="SVD29114.1"/>
    </source>
</evidence>
<dbReference type="GO" id="GO:0004616">
    <property type="term" value="F:phosphogluconate dehydrogenase (decarboxylating) activity"/>
    <property type="evidence" value="ECO:0007669"/>
    <property type="project" value="InterPro"/>
</dbReference>
<dbReference type="InterPro" id="IPR036291">
    <property type="entry name" value="NAD(P)-bd_dom_sf"/>
</dbReference>
<dbReference type="PRINTS" id="PR00076">
    <property type="entry name" value="6PGDHDRGNASE"/>
</dbReference>
<protein>
    <recommendedName>
        <fullName evidence="1">6-phosphogluconate dehydrogenase NADP-binding domain-containing protein</fullName>
    </recommendedName>
</protein>
<proteinExistence type="predicted"/>
<dbReference type="GO" id="GO:0050661">
    <property type="term" value="F:NADP binding"/>
    <property type="evidence" value="ECO:0007669"/>
    <property type="project" value="InterPro"/>
</dbReference>
<name>A0A382U482_9ZZZZ</name>
<organism evidence="2">
    <name type="scientific">marine metagenome</name>
    <dbReference type="NCBI Taxonomy" id="408172"/>
    <lineage>
        <taxon>unclassified sequences</taxon>
        <taxon>metagenomes</taxon>
        <taxon>ecological metagenomes</taxon>
    </lineage>
</organism>
<dbReference type="Pfam" id="PF03446">
    <property type="entry name" value="NAD_binding_2"/>
    <property type="match status" value="1"/>
</dbReference>
<dbReference type="InterPro" id="IPR006115">
    <property type="entry name" value="6PGDH_NADP-bd"/>
</dbReference>
<accession>A0A382U482</accession>
<sequence>MCSVDNPLKENKMKVGFIGLGKMGFNISLSMMNKGHDVIGYDNNPQLTRKLKKNGIKSASSLNELINLLPHPKIIWLMLPSGNPTINTLEKLITLLEKDSIVIDAGNSHFKHSMEKSEDFKKQHIYFLDCGTSGGIEGAKNGEVCMMIGGD</sequence>
<gene>
    <name evidence="2" type="ORF">METZ01_LOCUS381968</name>
</gene>
<dbReference type="SUPFAM" id="SSF51735">
    <property type="entry name" value="NAD(P)-binding Rossmann-fold domains"/>
    <property type="match status" value="1"/>
</dbReference>
<feature type="domain" description="6-phosphogluconate dehydrogenase NADP-binding" evidence="1">
    <location>
        <begin position="14"/>
        <end position="151"/>
    </location>
</feature>
<dbReference type="EMBL" id="UINC01141403">
    <property type="protein sequence ID" value="SVD29114.1"/>
    <property type="molecule type" value="Genomic_DNA"/>
</dbReference>
<reference evidence="2" key="1">
    <citation type="submission" date="2018-05" db="EMBL/GenBank/DDBJ databases">
        <authorList>
            <person name="Lanie J.A."/>
            <person name="Ng W.-L."/>
            <person name="Kazmierczak K.M."/>
            <person name="Andrzejewski T.M."/>
            <person name="Davidsen T.M."/>
            <person name="Wayne K.J."/>
            <person name="Tettelin H."/>
            <person name="Glass J.I."/>
            <person name="Rusch D."/>
            <person name="Podicherti R."/>
            <person name="Tsui H.-C.T."/>
            <person name="Winkler M.E."/>
        </authorList>
    </citation>
    <scope>NUCLEOTIDE SEQUENCE</scope>
</reference>
<dbReference type="PANTHER" id="PTHR11811">
    <property type="entry name" value="6-PHOSPHOGLUCONATE DEHYDROGENASE"/>
    <property type="match status" value="1"/>
</dbReference>
<dbReference type="AlphaFoldDB" id="A0A382U482"/>
<feature type="non-terminal residue" evidence="2">
    <location>
        <position position="151"/>
    </location>
</feature>
<evidence type="ECO:0000259" key="1">
    <source>
        <dbReference type="Pfam" id="PF03446"/>
    </source>
</evidence>
<dbReference type="Gene3D" id="3.40.50.720">
    <property type="entry name" value="NAD(P)-binding Rossmann-like Domain"/>
    <property type="match status" value="1"/>
</dbReference>
<dbReference type="InterPro" id="IPR006183">
    <property type="entry name" value="Pgluconate_DH"/>
</dbReference>